<gene>
    <name evidence="1" type="ORF">GCA01S_083_00120</name>
</gene>
<accession>A0A023DK83</accession>
<keyword evidence="2" id="KW-1185">Reference proteome</keyword>
<dbReference type="OrthoDB" id="2971278at2"/>
<organism evidence="1 2">
    <name type="scientific">Parageobacillus caldoxylosilyticus NBRC 107762</name>
    <dbReference type="NCBI Taxonomy" id="1220594"/>
    <lineage>
        <taxon>Bacteria</taxon>
        <taxon>Bacillati</taxon>
        <taxon>Bacillota</taxon>
        <taxon>Bacilli</taxon>
        <taxon>Bacillales</taxon>
        <taxon>Anoxybacillaceae</taxon>
        <taxon>Saccharococcus</taxon>
    </lineage>
</organism>
<reference evidence="1 2" key="1">
    <citation type="submission" date="2014-04" db="EMBL/GenBank/DDBJ databases">
        <title>Whole genome shotgun sequence of Geobacillus caldoxylosilyticus NBRC 107762.</title>
        <authorList>
            <person name="Hosoyama A."/>
            <person name="Hosoyama Y."/>
            <person name="Katano-Makiyama Y."/>
            <person name="Tsuchikane K."/>
            <person name="Ohji S."/>
            <person name="Ichikawa N."/>
            <person name="Yamazoe A."/>
            <person name="Fujita N."/>
        </authorList>
    </citation>
    <scope>NUCLEOTIDE SEQUENCE [LARGE SCALE GENOMIC DNA]</scope>
    <source>
        <strain evidence="1 2">NBRC 107762</strain>
    </source>
</reference>
<evidence type="ECO:0000313" key="2">
    <source>
        <dbReference type="Proteomes" id="UP000023561"/>
    </source>
</evidence>
<protein>
    <submittedName>
        <fullName evidence="1">Uncharacterized protein</fullName>
    </submittedName>
</protein>
<dbReference type="RefSeq" id="WP_042412063.1">
    <property type="nucleotide sequence ID" value="NZ_BAWO01000083.1"/>
</dbReference>
<sequence length="156" mass="18029">MMKKVKLSEISKTQIWTLEEEVQKIAKEVREKFQPIFQLNSYNLLITFSRNNVNPKNFPNYPEVTKEQCLEPYYCSSVGVTVTDIDGNLIGNEDDGYLFGEGLTIWEVEKTFLFFSVDEFPLSSTKGFLLALSPSEIKKELEHDVFFLAKELNIQI</sequence>
<comment type="caution">
    <text evidence="1">The sequence shown here is derived from an EMBL/GenBank/DDBJ whole genome shotgun (WGS) entry which is preliminary data.</text>
</comment>
<name>A0A023DK83_9BACL</name>
<dbReference type="AlphaFoldDB" id="A0A023DK83"/>
<evidence type="ECO:0000313" key="1">
    <source>
        <dbReference type="EMBL" id="GAJ41653.1"/>
    </source>
</evidence>
<dbReference type="EMBL" id="BAWO01000083">
    <property type="protein sequence ID" value="GAJ41653.1"/>
    <property type="molecule type" value="Genomic_DNA"/>
</dbReference>
<dbReference type="Proteomes" id="UP000023561">
    <property type="component" value="Unassembled WGS sequence"/>
</dbReference>
<proteinExistence type="predicted"/>